<protein>
    <submittedName>
        <fullName evidence="1">DUF5041 domain-containing protein</fullName>
    </submittedName>
</protein>
<dbReference type="AlphaFoldDB" id="A0A3E4Z6L9"/>
<evidence type="ECO:0000313" key="1">
    <source>
        <dbReference type="EMBL" id="RGM89186.1"/>
    </source>
</evidence>
<dbReference type="Pfam" id="PF16444">
    <property type="entry name" value="DUF5041"/>
    <property type="match status" value="1"/>
</dbReference>
<evidence type="ECO:0000313" key="2">
    <source>
        <dbReference type="EMBL" id="RHH46404.1"/>
    </source>
</evidence>
<dbReference type="EMBL" id="QSTW01000015">
    <property type="protein sequence ID" value="RGM89186.1"/>
    <property type="molecule type" value="Genomic_DNA"/>
</dbReference>
<accession>A0A3E4Z6L9</accession>
<sequence length="37" mass="4179">MRFCGEREIDGNDKTGMILSNVPHYYVVGVELHKAAK</sequence>
<dbReference type="InterPro" id="IPR032222">
    <property type="entry name" value="DUF5041"/>
</dbReference>
<evidence type="ECO:0000313" key="3">
    <source>
        <dbReference type="Proteomes" id="UP000260814"/>
    </source>
</evidence>
<proteinExistence type="predicted"/>
<dbReference type="Proteomes" id="UP000260814">
    <property type="component" value="Unassembled WGS sequence"/>
</dbReference>
<gene>
    <name evidence="2" type="ORF">DW204_06415</name>
    <name evidence="1" type="ORF">DXB87_11730</name>
</gene>
<reference evidence="3 4" key="1">
    <citation type="submission" date="2018-08" db="EMBL/GenBank/DDBJ databases">
        <title>A genome reference for cultivated species of the human gut microbiota.</title>
        <authorList>
            <person name="Zou Y."/>
            <person name="Xue W."/>
            <person name="Luo G."/>
        </authorList>
    </citation>
    <scope>NUCLEOTIDE SEQUENCE [LARGE SCALE GENOMIC DNA]</scope>
    <source>
        <strain evidence="2 4">AM17-44</strain>
        <strain evidence="1 3">OM06-2</strain>
    </source>
</reference>
<evidence type="ECO:0000313" key="4">
    <source>
        <dbReference type="Proteomes" id="UP000284998"/>
    </source>
</evidence>
<comment type="caution">
    <text evidence="1">The sequence shown here is derived from an EMBL/GenBank/DDBJ whole genome shotgun (WGS) entry which is preliminary data.</text>
</comment>
<organism evidence="1 3">
    <name type="scientific">Phocaeicola plebeius</name>
    <dbReference type="NCBI Taxonomy" id="310297"/>
    <lineage>
        <taxon>Bacteria</taxon>
        <taxon>Pseudomonadati</taxon>
        <taxon>Bacteroidota</taxon>
        <taxon>Bacteroidia</taxon>
        <taxon>Bacteroidales</taxon>
        <taxon>Bacteroidaceae</taxon>
        <taxon>Phocaeicola</taxon>
    </lineage>
</organism>
<dbReference type="EMBL" id="QRJS01000011">
    <property type="protein sequence ID" value="RHH46404.1"/>
    <property type="molecule type" value="Genomic_DNA"/>
</dbReference>
<name>A0A3E4Z6L9_9BACT</name>
<dbReference type="Proteomes" id="UP000284998">
    <property type="component" value="Unassembled WGS sequence"/>
</dbReference>
<dbReference type="RefSeq" id="WP_117702315.1">
    <property type="nucleotide sequence ID" value="NZ_CAUWCJ010000006.1"/>
</dbReference>